<evidence type="ECO:0000259" key="6">
    <source>
        <dbReference type="Pfam" id="PF01370"/>
    </source>
</evidence>
<dbReference type="SUPFAM" id="SSF51735">
    <property type="entry name" value="NAD(P)-binding Rossmann-fold domains"/>
    <property type="match status" value="1"/>
</dbReference>
<evidence type="ECO:0000256" key="5">
    <source>
        <dbReference type="ARBA" id="ARBA00033067"/>
    </source>
</evidence>
<sequence length="403" mass="44844">MLSKQALKEILELIGESDGTFVILEKDSPRIAVLDFKVYENLVNKAKYLKSLETHRQELPLKKDKVLFTGGAGRFGSAVVRALLTENYEVVIIDDLSKGDRARIPENVEFYEGDYRNQELLSQIFENHKFDAVVHFAEKSGHLESAALPDEYMLSNVEGGLQFLKFLVKNEVSKVIYRSSFDCGSVYARSKILFEQVLNFYHHSFGLNSIALRFPRIGCEIELAGVDPSVLVFEDPLQAVLNTAAGKANFMSVANVKEGSAEVELISQEDAVSAVILAADHLKTSSGSMVYSVPGTRTSLDNLIEAAMTVTNKMVPTMRAADDGLWEIASDEKIQSLEVLGFQNRLQDLESLIKSYWLKTAPPERLAGPAVVETYDERQLKEPVSLSELLSGRFTPFIKPHNS</sequence>
<gene>
    <name evidence="7" type="ORF">A3J48_03950</name>
</gene>
<dbReference type="Gene3D" id="3.40.50.720">
    <property type="entry name" value="NAD(P)-binding Rossmann-like Domain"/>
    <property type="match status" value="2"/>
</dbReference>
<comment type="caution">
    <text evidence="7">The sequence shown here is derived from an EMBL/GenBank/DDBJ whole genome shotgun (WGS) entry which is preliminary data.</text>
</comment>
<proteinExistence type="inferred from homology"/>
<comment type="similarity">
    <text evidence="2">Belongs to the NAD(P)-dependent epimerase/dehydratase family.</text>
</comment>
<dbReference type="InterPro" id="IPR001509">
    <property type="entry name" value="Epimerase_deHydtase"/>
</dbReference>
<dbReference type="Proteomes" id="UP000176786">
    <property type="component" value="Unassembled WGS sequence"/>
</dbReference>
<evidence type="ECO:0000256" key="1">
    <source>
        <dbReference type="ARBA" id="ARBA00004947"/>
    </source>
</evidence>
<comment type="pathway">
    <text evidence="1">Carbohydrate metabolism; galactose metabolism.</text>
</comment>
<evidence type="ECO:0000256" key="2">
    <source>
        <dbReference type="ARBA" id="ARBA00007637"/>
    </source>
</evidence>
<evidence type="ECO:0000256" key="4">
    <source>
        <dbReference type="ARBA" id="ARBA00031367"/>
    </source>
</evidence>
<feature type="domain" description="NAD-dependent epimerase/dehydratase" evidence="6">
    <location>
        <begin position="66"/>
        <end position="286"/>
    </location>
</feature>
<accession>A0A1F5P826</accession>
<dbReference type="PANTHER" id="PTHR43725">
    <property type="entry name" value="UDP-GLUCOSE 4-EPIMERASE"/>
    <property type="match status" value="1"/>
</dbReference>
<dbReference type="Pfam" id="PF01370">
    <property type="entry name" value="Epimerase"/>
    <property type="match status" value="1"/>
</dbReference>
<reference evidence="7 8" key="1">
    <citation type="journal article" date="2016" name="Nat. Commun.">
        <title>Thousands of microbial genomes shed light on interconnected biogeochemical processes in an aquifer system.</title>
        <authorList>
            <person name="Anantharaman K."/>
            <person name="Brown C.T."/>
            <person name="Hug L.A."/>
            <person name="Sharon I."/>
            <person name="Castelle C.J."/>
            <person name="Probst A.J."/>
            <person name="Thomas B.C."/>
            <person name="Singh A."/>
            <person name="Wilkins M.J."/>
            <person name="Karaoz U."/>
            <person name="Brodie E.L."/>
            <person name="Williams K.H."/>
            <person name="Hubbard S.S."/>
            <person name="Banfield J.F."/>
        </authorList>
    </citation>
    <scope>NUCLEOTIDE SEQUENCE [LARGE SCALE GENOMIC DNA]</scope>
</reference>
<organism evidence="7 8">
    <name type="scientific">Candidatus Doudnabacteria bacterium RIFCSPHIGHO2_02_FULL_46_11</name>
    <dbReference type="NCBI Taxonomy" id="1817832"/>
    <lineage>
        <taxon>Bacteria</taxon>
        <taxon>Candidatus Doudnaibacteriota</taxon>
    </lineage>
</organism>
<evidence type="ECO:0000313" key="7">
    <source>
        <dbReference type="EMBL" id="OGE86086.1"/>
    </source>
</evidence>
<evidence type="ECO:0000313" key="8">
    <source>
        <dbReference type="Proteomes" id="UP000176786"/>
    </source>
</evidence>
<dbReference type="STRING" id="1817832.A3J48_03950"/>
<name>A0A1F5P826_9BACT</name>
<dbReference type="InterPro" id="IPR036291">
    <property type="entry name" value="NAD(P)-bd_dom_sf"/>
</dbReference>
<dbReference type="EMBL" id="MFES01000013">
    <property type="protein sequence ID" value="OGE86086.1"/>
    <property type="molecule type" value="Genomic_DNA"/>
</dbReference>
<dbReference type="AlphaFoldDB" id="A0A1F5P826"/>
<protein>
    <recommendedName>
        <fullName evidence="3">UDP-glucose 4-epimerase</fullName>
    </recommendedName>
    <alternativeName>
        <fullName evidence="5">Galactowaldenase</fullName>
    </alternativeName>
    <alternativeName>
        <fullName evidence="4">UDP-galactose 4-epimerase</fullName>
    </alternativeName>
</protein>
<evidence type="ECO:0000256" key="3">
    <source>
        <dbReference type="ARBA" id="ARBA00018569"/>
    </source>
</evidence>